<evidence type="ECO:0000256" key="1">
    <source>
        <dbReference type="ARBA" id="ARBA00022491"/>
    </source>
</evidence>
<dbReference type="PANTHER" id="PTHR30055">
    <property type="entry name" value="HTH-TYPE TRANSCRIPTIONAL REGULATOR RUTR"/>
    <property type="match status" value="1"/>
</dbReference>
<evidence type="ECO:0000313" key="8">
    <source>
        <dbReference type="Proteomes" id="UP000244940"/>
    </source>
</evidence>
<dbReference type="GO" id="GO:0000976">
    <property type="term" value="F:transcription cis-regulatory region binding"/>
    <property type="evidence" value="ECO:0007669"/>
    <property type="project" value="TreeGrafter"/>
</dbReference>
<gene>
    <name evidence="7" type="ORF">C4N9_03115</name>
</gene>
<dbReference type="Gene3D" id="1.10.357.10">
    <property type="entry name" value="Tetracycline Repressor, domain 2"/>
    <property type="match status" value="1"/>
</dbReference>
<sequence>MPDPVPPATDRQSRLVEATIELLLEGGLRAVTTRAVTQRAGVGTGLLNHYFRWPELRALAWAQIFEAVARDQFAQADDPEAALERYFATAFTPDARRFWHLWLEATELAASDDFMQAAFRKASAQARTGLADLLAAGAAQGVWRLADPQATALRLGALYDGLAGLLLSPAQILDADQAEAHLRKAFALECEAPTG</sequence>
<keyword evidence="3" id="KW-0238">DNA-binding</keyword>
<evidence type="ECO:0000256" key="3">
    <source>
        <dbReference type="ARBA" id="ARBA00023125"/>
    </source>
</evidence>
<name>A0A2U2CFT8_9RHOB</name>
<dbReference type="GO" id="GO:0003700">
    <property type="term" value="F:DNA-binding transcription factor activity"/>
    <property type="evidence" value="ECO:0007669"/>
    <property type="project" value="TreeGrafter"/>
</dbReference>
<dbReference type="Pfam" id="PF00440">
    <property type="entry name" value="TetR_N"/>
    <property type="match status" value="1"/>
</dbReference>
<proteinExistence type="predicted"/>
<feature type="domain" description="HTH tetR-type" evidence="5">
    <location>
        <begin position="15"/>
        <end position="52"/>
    </location>
</feature>
<keyword evidence="4" id="KW-0804">Transcription</keyword>
<evidence type="ECO:0000259" key="5">
    <source>
        <dbReference type="Pfam" id="PF00440"/>
    </source>
</evidence>
<dbReference type="SUPFAM" id="SSF48498">
    <property type="entry name" value="Tetracyclin repressor-like, C-terminal domain"/>
    <property type="match status" value="1"/>
</dbReference>
<feature type="domain" description="BetI-type transcriptional repressor C-terminal" evidence="6">
    <location>
        <begin position="79"/>
        <end position="186"/>
    </location>
</feature>
<organism evidence="7 8">
    <name type="scientific">Pararhodobacter marinus</name>
    <dbReference type="NCBI Taxonomy" id="2184063"/>
    <lineage>
        <taxon>Bacteria</taxon>
        <taxon>Pseudomonadati</taxon>
        <taxon>Pseudomonadota</taxon>
        <taxon>Alphaproteobacteria</taxon>
        <taxon>Rhodobacterales</taxon>
        <taxon>Paracoccaceae</taxon>
        <taxon>Pararhodobacter</taxon>
    </lineage>
</organism>
<keyword evidence="2" id="KW-0805">Transcription regulation</keyword>
<accession>A0A2U2CFT8</accession>
<comment type="caution">
    <text evidence="7">The sequence shown here is derived from an EMBL/GenBank/DDBJ whole genome shotgun (WGS) entry which is preliminary data.</text>
</comment>
<reference evidence="7 8" key="1">
    <citation type="submission" date="2018-05" db="EMBL/GenBank/DDBJ databases">
        <title>Pararhodobacter marina sp. nov., isolated from deep-sea water of the Indian Ocean.</title>
        <authorList>
            <person name="Lai Q.Sr."/>
            <person name="Liu X."/>
            <person name="Shao Z."/>
        </authorList>
    </citation>
    <scope>NUCLEOTIDE SEQUENCE [LARGE SCALE GENOMIC DNA]</scope>
    <source>
        <strain evidence="7 8">CIC4N-9</strain>
    </source>
</reference>
<protein>
    <submittedName>
        <fullName evidence="7">TetR family transcriptional regulator</fullName>
    </submittedName>
</protein>
<dbReference type="AlphaFoldDB" id="A0A2U2CFT8"/>
<evidence type="ECO:0000256" key="4">
    <source>
        <dbReference type="ARBA" id="ARBA00023163"/>
    </source>
</evidence>
<dbReference type="OrthoDB" id="8689326at2"/>
<keyword evidence="1" id="KW-0678">Repressor</keyword>
<dbReference type="InterPro" id="IPR039538">
    <property type="entry name" value="BetI_C"/>
</dbReference>
<dbReference type="Proteomes" id="UP000244940">
    <property type="component" value="Unassembled WGS sequence"/>
</dbReference>
<dbReference type="SUPFAM" id="SSF46689">
    <property type="entry name" value="Homeodomain-like"/>
    <property type="match status" value="1"/>
</dbReference>
<dbReference type="GeneID" id="94363870"/>
<dbReference type="Pfam" id="PF13977">
    <property type="entry name" value="TetR_C_6"/>
    <property type="match status" value="1"/>
</dbReference>
<dbReference type="RefSeq" id="WP_109531841.1">
    <property type="nucleotide sequence ID" value="NZ_CAXPUO010000092.1"/>
</dbReference>
<dbReference type="InterPro" id="IPR001647">
    <property type="entry name" value="HTH_TetR"/>
</dbReference>
<dbReference type="EMBL" id="QEYD01000002">
    <property type="protein sequence ID" value="PWE30763.1"/>
    <property type="molecule type" value="Genomic_DNA"/>
</dbReference>
<keyword evidence="8" id="KW-1185">Reference proteome</keyword>
<dbReference type="InterPro" id="IPR009057">
    <property type="entry name" value="Homeodomain-like_sf"/>
</dbReference>
<evidence type="ECO:0000256" key="2">
    <source>
        <dbReference type="ARBA" id="ARBA00023015"/>
    </source>
</evidence>
<evidence type="ECO:0000259" key="6">
    <source>
        <dbReference type="Pfam" id="PF13977"/>
    </source>
</evidence>
<evidence type="ECO:0000313" key="7">
    <source>
        <dbReference type="EMBL" id="PWE30763.1"/>
    </source>
</evidence>
<dbReference type="PANTHER" id="PTHR30055:SF234">
    <property type="entry name" value="HTH-TYPE TRANSCRIPTIONAL REGULATOR BETI"/>
    <property type="match status" value="1"/>
</dbReference>
<dbReference type="InterPro" id="IPR036271">
    <property type="entry name" value="Tet_transcr_reg_TetR-rel_C_sf"/>
</dbReference>
<dbReference type="InterPro" id="IPR050109">
    <property type="entry name" value="HTH-type_TetR-like_transc_reg"/>
</dbReference>